<feature type="compositionally biased region" description="Basic and acidic residues" evidence="1">
    <location>
        <begin position="61"/>
        <end position="71"/>
    </location>
</feature>
<protein>
    <submittedName>
        <fullName evidence="2">Uncharacterized protein</fullName>
    </submittedName>
</protein>
<proteinExistence type="predicted"/>
<comment type="caution">
    <text evidence="2">The sequence shown here is derived from an EMBL/GenBank/DDBJ whole genome shotgun (WGS) entry which is preliminary data.</text>
</comment>
<feature type="region of interest" description="Disordered" evidence="1">
    <location>
        <begin position="46"/>
        <end position="71"/>
    </location>
</feature>
<sequence>MEAAGRGSSWASYRKAEFGSSRAQTYRFLDVARALAAIHGAVAAGTEASRTRDTAPTAEAALDHDLSQRVL</sequence>
<dbReference type="EMBL" id="JBICYV010000013">
    <property type="protein sequence ID" value="MFG3013946.1"/>
    <property type="molecule type" value="Genomic_DNA"/>
</dbReference>
<accession>A0ABW7BAX8</accession>
<reference evidence="2 3" key="1">
    <citation type="submission" date="2024-10" db="EMBL/GenBank/DDBJ databases">
        <title>The Natural Products Discovery Center: Release of the First 8490 Sequenced Strains for Exploring Actinobacteria Biosynthetic Diversity.</title>
        <authorList>
            <person name="Kalkreuter E."/>
            <person name="Kautsar S.A."/>
            <person name="Yang D."/>
            <person name="Bader C.D."/>
            <person name="Teijaro C.N."/>
            <person name="Fluegel L."/>
            <person name="Davis C.M."/>
            <person name="Simpson J.R."/>
            <person name="Lauterbach L."/>
            <person name="Steele A.D."/>
            <person name="Gui C."/>
            <person name="Meng S."/>
            <person name="Li G."/>
            <person name="Viehrig K."/>
            <person name="Ye F."/>
            <person name="Su P."/>
            <person name="Kiefer A.F."/>
            <person name="Nichols A."/>
            <person name="Cepeda A.J."/>
            <person name="Yan W."/>
            <person name="Fan B."/>
            <person name="Jiang Y."/>
            <person name="Adhikari A."/>
            <person name="Zheng C.-J."/>
            <person name="Schuster L."/>
            <person name="Cowan T.M."/>
            <person name="Smanski M.J."/>
            <person name="Chevrette M.G."/>
            <person name="De Carvalho L.P.S."/>
            <person name="Shen B."/>
        </authorList>
    </citation>
    <scope>NUCLEOTIDE SEQUENCE [LARGE SCALE GENOMIC DNA]</scope>
    <source>
        <strain evidence="2 3">NPDC048320</strain>
    </source>
</reference>
<gene>
    <name evidence="2" type="ORF">ACGFZB_26670</name>
</gene>
<organism evidence="2 3">
    <name type="scientific">Streptomyces cinerochromogenes</name>
    <dbReference type="NCBI Taxonomy" id="66422"/>
    <lineage>
        <taxon>Bacteria</taxon>
        <taxon>Bacillati</taxon>
        <taxon>Actinomycetota</taxon>
        <taxon>Actinomycetes</taxon>
        <taxon>Kitasatosporales</taxon>
        <taxon>Streptomycetaceae</taxon>
        <taxon>Streptomyces</taxon>
    </lineage>
</organism>
<dbReference type="RefSeq" id="WP_392820024.1">
    <property type="nucleotide sequence ID" value="NZ_JBICYV010000013.1"/>
</dbReference>
<dbReference type="Proteomes" id="UP001604267">
    <property type="component" value="Unassembled WGS sequence"/>
</dbReference>
<evidence type="ECO:0000313" key="2">
    <source>
        <dbReference type="EMBL" id="MFG3013946.1"/>
    </source>
</evidence>
<evidence type="ECO:0000256" key="1">
    <source>
        <dbReference type="SAM" id="MobiDB-lite"/>
    </source>
</evidence>
<keyword evidence="3" id="KW-1185">Reference proteome</keyword>
<evidence type="ECO:0000313" key="3">
    <source>
        <dbReference type="Proteomes" id="UP001604267"/>
    </source>
</evidence>
<name>A0ABW7BAX8_9ACTN</name>